<organism evidence="3 4">
    <name type="scientific">Esox lucius</name>
    <name type="common">Northern pike</name>
    <dbReference type="NCBI Taxonomy" id="8010"/>
    <lineage>
        <taxon>Eukaryota</taxon>
        <taxon>Metazoa</taxon>
        <taxon>Chordata</taxon>
        <taxon>Craniata</taxon>
        <taxon>Vertebrata</taxon>
        <taxon>Euteleostomi</taxon>
        <taxon>Actinopterygii</taxon>
        <taxon>Neopterygii</taxon>
        <taxon>Teleostei</taxon>
        <taxon>Protacanthopterygii</taxon>
        <taxon>Esociformes</taxon>
        <taxon>Esocidae</taxon>
        <taxon>Esox</taxon>
    </lineage>
</organism>
<evidence type="ECO:0008006" key="5">
    <source>
        <dbReference type="Google" id="ProtNLM"/>
    </source>
</evidence>
<dbReference type="AlphaFoldDB" id="A0A3P8X9T4"/>
<evidence type="ECO:0000313" key="4">
    <source>
        <dbReference type="Proteomes" id="UP000265140"/>
    </source>
</evidence>
<dbReference type="Proteomes" id="UP000265140">
    <property type="component" value="Chromosome 14"/>
</dbReference>
<proteinExistence type="predicted"/>
<reference evidence="4" key="1">
    <citation type="journal article" date="2014" name="PLoS ONE">
        <title>The genome and linkage map of the northern pike (Esox lucius): conserved synteny revealed between the salmonid sister group and the Neoteleostei.</title>
        <authorList>
            <person name="Rondeau E.B."/>
            <person name="Minkley D.R."/>
            <person name="Leong J.S."/>
            <person name="Messmer A.M."/>
            <person name="Jantzen J.R."/>
            <person name="von Schalburg K.R."/>
            <person name="Lemon C."/>
            <person name="Bird N.H."/>
            <person name="Koop B.F."/>
        </authorList>
    </citation>
    <scope>NUCLEOTIDE SEQUENCE</scope>
</reference>
<reference evidence="3" key="3">
    <citation type="submission" date="2025-08" db="UniProtKB">
        <authorList>
            <consortium name="Ensembl"/>
        </authorList>
    </citation>
    <scope>IDENTIFICATION</scope>
</reference>
<dbReference type="Pfam" id="PF15029">
    <property type="entry name" value="TMEM174"/>
    <property type="match status" value="1"/>
</dbReference>
<dbReference type="PANTHER" id="PTHR31020:SF1">
    <property type="entry name" value="TRANSMEMBRANE PROTEIN 174"/>
    <property type="match status" value="1"/>
</dbReference>
<evidence type="ECO:0000256" key="1">
    <source>
        <dbReference type="SAM" id="MobiDB-lite"/>
    </source>
</evidence>
<dbReference type="OMA" id="YYTIYPP"/>
<dbReference type="STRING" id="8010.ENSELUP00000001380"/>
<gene>
    <name evidence="3" type="primary">TMEM174</name>
</gene>
<sequence length="252" mass="27177">MAGQQPLPESDSAGARDNLSATLDHLSLNVVPIQPIRPLNPLDGHVSVSERNKTGVSLLFSGIFLGLVGLALTSMGCLKYSYSKSFESTQLLGPVLLSVGGTFFFISVCKFRMLSCQVLKQRDSDEELSESLDIPVSRAGQSFVFNGINQPIMFHTPTVMQYIPTPYGSVTQVIDSTNGVPRDLPPHYYNVCQMGNAAFTGDDSRPANTRLTGSLENPDDGKGSEEDCSAEPSSPPPAYRTIYPSLPGILEE</sequence>
<keyword evidence="2" id="KW-0472">Membrane</keyword>
<feature type="transmembrane region" description="Helical" evidence="2">
    <location>
        <begin position="58"/>
        <end position="78"/>
    </location>
</feature>
<reference evidence="3" key="2">
    <citation type="submission" date="2020-02" db="EMBL/GenBank/DDBJ databases">
        <title>Esox lucius (northern pike) genome, fEsoLuc1, primary haplotype.</title>
        <authorList>
            <person name="Myers G."/>
            <person name="Karagic N."/>
            <person name="Meyer A."/>
            <person name="Pippel M."/>
            <person name="Reichard M."/>
            <person name="Winkler S."/>
            <person name="Tracey A."/>
            <person name="Sims Y."/>
            <person name="Howe K."/>
            <person name="Rhie A."/>
            <person name="Formenti G."/>
            <person name="Durbin R."/>
            <person name="Fedrigo O."/>
            <person name="Jarvis E.D."/>
        </authorList>
    </citation>
    <scope>NUCLEOTIDE SEQUENCE [LARGE SCALE GENOMIC DNA]</scope>
</reference>
<dbReference type="PANTHER" id="PTHR31020">
    <property type="entry name" value="TRANSMEMBRANE PROTEIN 174"/>
    <property type="match status" value="1"/>
</dbReference>
<keyword evidence="2" id="KW-1133">Transmembrane helix</keyword>
<keyword evidence="2" id="KW-0812">Transmembrane</keyword>
<accession>A0A3P8X9T4</accession>
<feature type="transmembrane region" description="Helical" evidence="2">
    <location>
        <begin position="90"/>
        <end position="108"/>
    </location>
</feature>
<dbReference type="Bgee" id="ENSELUG00000002868">
    <property type="expression patterns" value="Expressed in liver and 1 other cell type or tissue"/>
</dbReference>
<dbReference type="InParanoid" id="A0A3P8X9T4"/>
<protein>
    <recommendedName>
        <fullName evidence="5">Transmembrane protein 174</fullName>
    </recommendedName>
</protein>
<reference evidence="3" key="4">
    <citation type="submission" date="2025-09" db="UniProtKB">
        <authorList>
            <consortium name="Ensembl"/>
        </authorList>
    </citation>
    <scope>IDENTIFICATION</scope>
</reference>
<evidence type="ECO:0000256" key="2">
    <source>
        <dbReference type="SAM" id="Phobius"/>
    </source>
</evidence>
<keyword evidence="4" id="KW-1185">Reference proteome</keyword>
<evidence type="ECO:0000313" key="3">
    <source>
        <dbReference type="Ensembl" id="ENSELUP00000001380.3"/>
    </source>
</evidence>
<feature type="compositionally biased region" description="Polar residues" evidence="1">
    <location>
        <begin position="206"/>
        <end position="215"/>
    </location>
</feature>
<name>A0A3P8X9T4_ESOLU</name>
<dbReference type="Ensembl" id="ENSELUT00000017479.3">
    <property type="protein sequence ID" value="ENSELUP00000001380.3"/>
    <property type="gene ID" value="ENSELUG00000002868.3"/>
</dbReference>
<dbReference type="InterPro" id="IPR027835">
    <property type="entry name" value="TMEM174"/>
</dbReference>
<feature type="region of interest" description="Disordered" evidence="1">
    <location>
        <begin position="200"/>
        <end position="252"/>
    </location>
</feature>
<dbReference type="GeneTree" id="ENSGT00390000004161"/>